<organism evidence="1 2">
    <name type="scientific">Pistacia atlantica</name>
    <dbReference type="NCBI Taxonomy" id="434234"/>
    <lineage>
        <taxon>Eukaryota</taxon>
        <taxon>Viridiplantae</taxon>
        <taxon>Streptophyta</taxon>
        <taxon>Embryophyta</taxon>
        <taxon>Tracheophyta</taxon>
        <taxon>Spermatophyta</taxon>
        <taxon>Magnoliopsida</taxon>
        <taxon>eudicotyledons</taxon>
        <taxon>Gunneridae</taxon>
        <taxon>Pentapetalae</taxon>
        <taxon>rosids</taxon>
        <taxon>malvids</taxon>
        <taxon>Sapindales</taxon>
        <taxon>Anacardiaceae</taxon>
        <taxon>Pistacia</taxon>
    </lineage>
</organism>
<dbReference type="EMBL" id="CM047900">
    <property type="protein sequence ID" value="KAJ0100285.1"/>
    <property type="molecule type" value="Genomic_DNA"/>
</dbReference>
<name>A0ACC1BMV6_9ROSI</name>
<sequence length="168" mass="19003">MEGRMDFDECRVGDIPTVMYVPGFISTTEETHLLNNIYGAPVSTWKSLKNRRLQNWGGVVHEKGLLPQDLPPWLTKITQRIHEKSGLFPSAINHILVNEYLPHQGIMVVNVNEIVALTAQEVGLPSASSEKAVEVMRDEDAKIITRTKTRVSLTCRLVLKVHKNLFKF</sequence>
<keyword evidence="2" id="KW-1185">Reference proteome</keyword>
<dbReference type="Proteomes" id="UP001164250">
    <property type="component" value="Chromosome 4"/>
</dbReference>
<proteinExistence type="predicted"/>
<comment type="caution">
    <text evidence="1">The sequence shown here is derived from an EMBL/GenBank/DDBJ whole genome shotgun (WGS) entry which is preliminary data.</text>
</comment>
<gene>
    <name evidence="1" type="ORF">Patl1_21495</name>
</gene>
<reference evidence="2" key="1">
    <citation type="journal article" date="2023" name="G3 (Bethesda)">
        <title>Genome assembly and association tests identify interacting loci associated with vigor, precocity, and sex in interspecific pistachio rootstocks.</title>
        <authorList>
            <person name="Palmer W."/>
            <person name="Jacygrad E."/>
            <person name="Sagayaradj S."/>
            <person name="Cavanaugh K."/>
            <person name="Han R."/>
            <person name="Bertier L."/>
            <person name="Beede B."/>
            <person name="Kafkas S."/>
            <person name="Golino D."/>
            <person name="Preece J."/>
            <person name="Michelmore R."/>
        </authorList>
    </citation>
    <scope>NUCLEOTIDE SEQUENCE [LARGE SCALE GENOMIC DNA]</scope>
</reference>
<accession>A0ACC1BMV6</accession>
<protein>
    <submittedName>
        <fullName evidence="1">Uncharacterized protein</fullName>
    </submittedName>
</protein>
<evidence type="ECO:0000313" key="2">
    <source>
        <dbReference type="Proteomes" id="UP001164250"/>
    </source>
</evidence>
<evidence type="ECO:0000313" key="1">
    <source>
        <dbReference type="EMBL" id="KAJ0100285.1"/>
    </source>
</evidence>